<evidence type="ECO:0008006" key="5">
    <source>
        <dbReference type="Google" id="ProtNLM"/>
    </source>
</evidence>
<evidence type="ECO:0000313" key="3">
    <source>
        <dbReference type="EMBL" id="KAK4218777.1"/>
    </source>
</evidence>
<feature type="region of interest" description="Disordered" evidence="1">
    <location>
        <begin position="153"/>
        <end position="177"/>
    </location>
</feature>
<dbReference type="EMBL" id="MU858051">
    <property type="protein sequence ID" value="KAK4218777.1"/>
    <property type="molecule type" value="Genomic_DNA"/>
</dbReference>
<keyword evidence="2" id="KW-0812">Transmembrane</keyword>
<reference evidence="3" key="1">
    <citation type="journal article" date="2023" name="Mol. Phylogenet. Evol.">
        <title>Genome-scale phylogeny and comparative genomics of the fungal order Sordariales.</title>
        <authorList>
            <person name="Hensen N."/>
            <person name="Bonometti L."/>
            <person name="Westerberg I."/>
            <person name="Brannstrom I.O."/>
            <person name="Guillou S."/>
            <person name="Cros-Aarteil S."/>
            <person name="Calhoun S."/>
            <person name="Haridas S."/>
            <person name="Kuo A."/>
            <person name="Mondo S."/>
            <person name="Pangilinan J."/>
            <person name="Riley R."/>
            <person name="LaButti K."/>
            <person name="Andreopoulos B."/>
            <person name="Lipzen A."/>
            <person name="Chen C."/>
            <person name="Yan M."/>
            <person name="Daum C."/>
            <person name="Ng V."/>
            <person name="Clum A."/>
            <person name="Steindorff A."/>
            <person name="Ohm R.A."/>
            <person name="Martin F."/>
            <person name="Silar P."/>
            <person name="Natvig D.O."/>
            <person name="Lalanne C."/>
            <person name="Gautier V."/>
            <person name="Ament-Velasquez S.L."/>
            <person name="Kruys A."/>
            <person name="Hutchinson M.I."/>
            <person name="Powell A.J."/>
            <person name="Barry K."/>
            <person name="Miller A.N."/>
            <person name="Grigoriev I.V."/>
            <person name="Debuchy R."/>
            <person name="Gladieux P."/>
            <person name="Hiltunen Thoren M."/>
            <person name="Johannesson H."/>
        </authorList>
    </citation>
    <scope>NUCLEOTIDE SEQUENCE</scope>
    <source>
        <strain evidence="3">PSN293</strain>
    </source>
</reference>
<protein>
    <recommendedName>
        <fullName evidence="5">Nuclear pore assembly and biogenesis-domain-containing protein</fullName>
    </recommendedName>
</protein>
<dbReference type="AlphaFoldDB" id="A0AAN6YLA6"/>
<dbReference type="InterPro" id="IPR024316">
    <property type="entry name" value="APQ12"/>
</dbReference>
<dbReference type="Proteomes" id="UP001301769">
    <property type="component" value="Unassembled WGS sequence"/>
</dbReference>
<sequence length="177" mass="19665">MLNPLSQMLDLLPPSSLEYLNVYILHPDSPFQSIRRSLGASLAGLYPILALAADKITQFALNSPDVVLIVFLLAVLLLAIQILNWTRRMVVSLTRLVFNLMFYAVLVGIAAFMYQRGLEASIRDAFVVVGKVWGYAQGIKDVFLKEYERYAEEERKNSMRPGGGRGPAGGKASSGWR</sequence>
<dbReference type="Pfam" id="PF12716">
    <property type="entry name" value="Apq12"/>
    <property type="match status" value="1"/>
</dbReference>
<organism evidence="3 4">
    <name type="scientific">Rhypophila decipiens</name>
    <dbReference type="NCBI Taxonomy" id="261697"/>
    <lineage>
        <taxon>Eukaryota</taxon>
        <taxon>Fungi</taxon>
        <taxon>Dikarya</taxon>
        <taxon>Ascomycota</taxon>
        <taxon>Pezizomycotina</taxon>
        <taxon>Sordariomycetes</taxon>
        <taxon>Sordariomycetidae</taxon>
        <taxon>Sordariales</taxon>
        <taxon>Naviculisporaceae</taxon>
        <taxon>Rhypophila</taxon>
    </lineage>
</organism>
<comment type="caution">
    <text evidence="3">The sequence shown here is derived from an EMBL/GenBank/DDBJ whole genome shotgun (WGS) entry which is preliminary data.</text>
</comment>
<keyword evidence="4" id="KW-1185">Reference proteome</keyword>
<reference evidence="3" key="2">
    <citation type="submission" date="2023-05" db="EMBL/GenBank/DDBJ databases">
        <authorList>
            <consortium name="Lawrence Berkeley National Laboratory"/>
            <person name="Steindorff A."/>
            <person name="Hensen N."/>
            <person name="Bonometti L."/>
            <person name="Westerberg I."/>
            <person name="Brannstrom I.O."/>
            <person name="Guillou S."/>
            <person name="Cros-Aarteil S."/>
            <person name="Calhoun S."/>
            <person name="Haridas S."/>
            <person name="Kuo A."/>
            <person name="Mondo S."/>
            <person name="Pangilinan J."/>
            <person name="Riley R."/>
            <person name="Labutti K."/>
            <person name="Andreopoulos B."/>
            <person name="Lipzen A."/>
            <person name="Chen C."/>
            <person name="Yanf M."/>
            <person name="Daum C."/>
            <person name="Ng V."/>
            <person name="Clum A."/>
            <person name="Ohm R."/>
            <person name="Martin F."/>
            <person name="Silar P."/>
            <person name="Natvig D."/>
            <person name="Lalanne C."/>
            <person name="Gautier V."/>
            <person name="Ament-Velasquez S.L."/>
            <person name="Kruys A."/>
            <person name="Hutchinson M.I."/>
            <person name="Powell A.J."/>
            <person name="Barry K."/>
            <person name="Miller A.N."/>
            <person name="Grigoriev I.V."/>
            <person name="Debuchy R."/>
            <person name="Gladieux P."/>
            <person name="Thoren M.H."/>
            <person name="Johannesson H."/>
        </authorList>
    </citation>
    <scope>NUCLEOTIDE SEQUENCE</scope>
    <source>
        <strain evidence="3">PSN293</strain>
    </source>
</reference>
<name>A0AAN6YLA6_9PEZI</name>
<accession>A0AAN6YLA6</accession>
<evidence type="ECO:0000256" key="1">
    <source>
        <dbReference type="SAM" id="MobiDB-lite"/>
    </source>
</evidence>
<keyword evidence="2" id="KW-0472">Membrane</keyword>
<evidence type="ECO:0000313" key="4">
    <source>
        <dbReference type="Proteomes" id="UP001301769"/>
    </source>
</evidence>
<keyword evidence="2" id="KW-1133">Transmembrane helix</keyword>
<feature type="transmembrane region" description="Helical" evidence="2">
    <location>
        <begin position="96"/>
        <end position="114"/>
    </location>
</feature>
<proteinExistence type="predicted"/>
<feature type="transmembrane region" description="Helical" evidence="2">
    <location>
        <begin position="66"/>
        <end position="84"/>
    </location>
</feature>
<evidence type="ECO:0000256" key="2">
    <source>
        <dbReference type="SAM" id="Phobius"/>
    </source>
</evidence>
<gene>
    <name evidence="3" type="ORF">QBC37DRAFT_178359</name>
</gene>